<evidence type="ECO:0000256" key="7">
    <source>
        <dbReference type="SAM" id="Phobius"/>
    </source>
</evidence>
<name>A0AA43RK75_9LACT</name>
<dbReference type="PANTHER" id="PTHR30012:SF0">
    <property type="entry name" value="TYPE II SECRETION SYSTEM PROTEIN F-RELATED"/>
    <property type="match status" value="1"/>
</dbReference>
<feature type="transmembrane region" description="Helical" evidence="7">
    <location>
        <begin position="314"/>
        <end position="336"/>
    </location>
</feature>
<sequence length="342" mass="38743">MTTSLFPKQIPITLQIKFLSMLGQLLAEGFSMKDALGFLEILLKDEGAWIKEVSLCLAEGRGLDAALKALDFPDWITSQIYFAHQQGKIAEALQSCGQQLQSERDREKDLQSLLSYPIFLIFFMVGMLFAMRLFLLPQMKSMVDAEAGLAQLAILFIQYSPHLIILSALLLLSSICFLKIYQKRQSVLKTADLLTSFPIIGSLFIQFYSYRFAKEWSSLLNSGLSMQTIVSIMQEDQTTLMMQEIGQILEVGLLEGKTLSEIIKQFSFFNDEFSAIVMHGQKIGSLADSLDLYAQQCLAQLNERVQKLFRYIQPVLFIIIALLIVIIYGSMLLPMFSFMDQL</sequence>
<comment type="subcellular location">
    <subcellularLocation>
        <location evidence="1">Cell membrane</location>
        <topology evidence="1">Multi-pass membrane protein</topology>
    </subcellularLocation>
</comment>
<dbReference type="InterPro" id="IPR047692">
    <property type="entry name" value="T4P_ComGB"/>
</dbReference>
<accession>A0AA43RK75</accession>
<comment type="similarity">
    <text evidence="2">Belongs to the GSP F family.</text>
</comment>
<feature type="domain" description="Type II secretion system protein GspF" evidence="8">
    <location>
        <begin position="212"/>
        <end position="334"/>
    </location>
</feature>
<gene>
    <name evidence="9" type="primary">comGB</name>
    <name evidence="9" type="ORF">Q4F26_01325</name>
</gene>
<evidence type="ECO:0000256" key="1">
    <source>
        <dbReference type="ARBA" id="ARBA00004651"/>
    </source>
</evidence>
<keyword evidence="4 7" id="KW-0812">Transmembrane</keyword>
<feature type="domain" description="Type II secretion system protein GspF" evidence="8">
    <location>
        <begin position="18"/>
        <end position="137"/>
    </location>
</feature>
<proteinExistence type="inferred from homology"/>
<dbReference type="GO" id="GO:0005886">
    <property type="term" value="C:plasma membrane"/>
    <property type="evidence" value="ECO:0007669"/>
    <property type="project" value="UniProtKB-SubCell"/>
</dbReference>
<evidence type="ECO:0000313" key="10">
    <source>
        <dbReference type="Proteomes" id="UP001171751"/>
    </source>
</evidence>
<evidence type="ECO:0000256" key="5">
    <source>
        <dbReference type="ARBA" id="ARBA00022989"/>
    </source>
</evidence>
<evidence type="ECO:0000256" key="6">
    <source>
        <dbReference type="ARBA" id="ARBA00023136"/>
    </source>
</evidence>
<feature type="transmembrane region" description="Helical" evidence="7">
    <location>
        <begin position="113"/>
        <end position="135"/>
    </location>
</feature>
<dbReference type="EMBL" id="JAUNQW010000003">
    <property type="protein sequence ID" value="MDO5456963.1"/>
    <property type="molecule type" value="Genomic_DNA"/>
</dbReference>
<keyword evidence="5 7" id="KW-1133">Transmembrane helix</keyword>
<dbReference type="InterPro" id="IPR018076">
    <property type="entry name" value="T2SS_GspF_dom"/>
</dbReference>
<keyword evidence="3" id="KW-1003">Cell membrane</keyword>
<dbReference type="Gene3D" id="1.20.81.30">
    <property type="entry name" value="Type II secretion system (T2SS), domain F"/>
    <property type="match status" value="2"/>
</dbReference>
<dbReference type="AlphaFoldDB" id="A0AA43RK75"/>
<feature type="transmembrane region" description="Helical" evidence="7">
    <location>
        <begin position="155"/>
        <end position="178"/>
    </location>
</feature>
<comment type="caution">
    <text evidence="9">The sequence shown here is derived from an EMBL/GenBank/DDBJ whole genome shotgun (WGS) entry which is preliminary data.</text>
</comment>
<organism evidence="9 10">
    <name type="scientific">Atopococcus tabaci</name>
    <dbReference type="NCBI Taxonomy" id="269774"/>
    <lineage>
        <taxon>Bacteria</taxon>
        <taxon>Bacillati</taxon>
        <taxon>Bacillota</taxon>
        <taxon>Bacilli</taxon>
        <taxon>Lactobacillales</taxon>
        <taxon>Carnobacteriaceae</taxon>
        <taxon>Atopococcus</taxon>
    </lineage>
</organism>
<dbReference type="NCBIfam" id="NF041012">
    <property type="entry name" value="T4P_ComGB"/>
    <property type="match status" value="1"/>
</dbReference>
<keyword evidence="10" id="KW-1185">Reference proteome</keyword>
<evidence type="ECO:0000259" key="8">
    <source>
        <dbReference type="Pfam" id="PF00482"/>
    </source>
</evidence>
<keyword evidence="6 7" id="KW-0472">Membrane</keyword>
<evidence type="ECO:0000313" key="9">
    <source>
        <dbReference type="EMBL" id="MDO5456963.1"/>
    </source>
</evidence>
<reference evidence="9" key="1">
    <citation type="submission" date="2023-07" db="EMBL/GenBank/DDBJ databases">
        <title>Between Cages and Wild: Unraveling the Impact of Captivity on Animal Microbiomes and Antimicrobial Resistance.</title>
        <authorList>
            <person name="Schmartz G.P."/>
            <person name="Rehner J."/>
            <person name="Schuff M.J."/>
            <person name="Becker S.L."/>
            <person name="Kravczyk M."/>
            <person name="Gurevich A."/>
            <person name="Francke R."/>
            <person name="Mueller R."/>
            <person name="Keller V."/>
            <person name="Keller A."/>
        </authorList>
    </citation>
    <scope>NUCLEOTIDE SEQUENCE</scope>
    <source>
        <strain evidence="9">S39M_St_73</strain>
    </source>
</reference>
<evidence type="ECO:0000256" key="3">
    <source>
        <dbReference type="ARBA" id="ARBA00022475"/>
    </source>
</evidence>
<protein>
    <submittedName>
        <fullName evidence="9">Competence type IV pilus assembly protein ComGB</fullName>
    </submittedName>
</protein>
<dbReference type="Proteomes" id="UP001171751">
    <property type="component" value="Unassembled WGS sequence"/>
</dbReference>
<dbReference type="InterPro" id="IPR042094">
    <property type="entry name" value="T2SS_GspF_sf"/>
</dbReference>
<evidence type="ECO:0000256" key="4">
    <source>
        <dbReference type="ARBA" id="ARBA00022692"/>
    </source>
</evidence>
<dbReference type="InterPro" id="IPR003004">
    <property type="entry name" value="GspF/PilC"/>
</dbReference>
<evidence type="ECO:0000256" key="2">
    <source>
        <dbReference type="ARBA" id="ARBA00005745"/>
    </source>
</evidence>
<dbReference type="PANTHER" id="PTHR30012">
    <property type="entry name" value="GENERAL SECRETION PATHWAY PROTEIN"/>
    <property type="match status" value="1"/>
</dbReference>
<dbReference type="Pfam" id="PF00482">
    <property type="entry name" value="T2SSF"/>
    <property type="match status" value="2"/>
</dbReference>